<keyword evidence="2" id="KW-0378">Hydrolase</keyword>
<protein>
    <submittedName>
        <fullName evidence="2">Hydrolase 1, exosortase A system-associated</fullName>
    </submittedName>
</protein>
<dbReference type="OrthoDB" id="249225at2"/>
<accession>A0A2N5XZM8</accession>
<gene>
    <name evidence="2" type="ORF">CWI75_14865</name>
</gene>
<dbReference type="SUPFAM" id="SSF53474">
    <property type="entry name" value="alpha/beta-Hydrolases"/>
    <property type="match status" value="1"/>
</dbReference>
<sequence>MLGILHQPETCAEVGVVLIVGGPQYRVGSHRQFVQLARALAREGITCLRFDYRGMGDSEGGKQPFENIDLDIEAACDAFSAETGIQRIVLWGLCDAASAAMIYAPTDPRIAGLVLLNPWLRSEAAMGKTMVRHYYLRRLLSINFWRKLLGGKVNMNGSLQDLGGFVHASREKEELPENSYQARMQAGLNRFRGQICLILSGSDLTAREFEQQALEDTQWAALKSGKAQIHRLPKADHTFSSAGFKTEVEALTCEYIASLITEDPAR</sequence>
<dbReference type="PANTHER" id="PTHR43265:SF1">
    <property type="entry name" value="ESTERASE ESTD"/>
    <property type="match status" value="1"/>
</dbReference>
<dbReference type="InterPro" id="IPR000073">
    <property type="entry name" value="AB_hydrolase_1"/>
</dbReference>
<feature type="domain" description="AB hydrolase-1" evidence="1">
    <location>
        <begin position="16"/>
        <end position="129"/>
    </location>
</feature>
<keyword evidence="3" id="KW-1185">Reference proteome</keyword>
<dbReference type="InterPro" id="IPR029058">
    <property type="entry name" value="AB_hydrolase_fold"/>
</dbReference>
<evidence type="ECO:0000313" key="3">
    <source>
        <dbReference type="Proteomes" id="UP000234845"/>
    </source>
</evidence>
<dbReference type="NCBIfam" id="TIGR03100">
    <property type="entry name" value="hydr1_PEP"/>
    <property type="match status" value="1"/>
</dbReference>
<dbReference type="Proteomes" id="UP000234845">
    <property type="component" value="Unassembled WGS sequence"/>
</dbReference>
<dbReference type="GO" id="GO:0052689">
    <property type="term" value="F:carboxylic ester hydrolase activity"/>
    <property type="evidence" value="ECO:0007669"/>
    <property type="project" value="TreeGrafter"/>
</dbReference>
<name>A0A2N5XZM8_9GAMM</name>
<dbReference type="InterPro" id="IPR053145">
    <property type="entry name" value="AB_hydrolase_Est10"/>
</dbReference>
<dbReference type="InterPro" id="IPR017531">
    <property type="entry name" value="Hydrolase-1_PEP"/>
</dbReference>
<dbReference type="EMBL" id="PKLZ01000012">
    <property type="protein sequence ID" value="PLW81595.1"/>
    <property type="molecule type" value="Genomic_DNA"/>
</dbReference>
<evidence type="ECO:0000313" key="2">
    <source>
        <dbReference type="EMBL" id="PLW81595.1"/>
    </source>
</evidence>
<dbReference type="Pfam" id="PF00561">
    <property type="entry name" value="Abhydrolase_1"/>
    <property type="match status" value="1"/>
</dbReference>
<dbReference type="PANTHER" id="PTHR43265">
    <property type="entry name" value="ESTERASE ESTD"/>
    <property type="match status" value="1"/>
</dbReference>
<reference evidence="3" key="1">
    <citation type="submission" date="2017-11" db="EMBL/GenBank/DDBJ databases">
        <title>The draft genome sequence of Chromatocurvus sp. F02.</title>
        <authorList>
            <person name="Du Z.-J."/>
            <person name="Chang Y.-Q."/>
        </authorList>
    </citation>
    <scope>NUCLEOTIDE SEQUENCE [LARGE SCALE GENOMIC DNA]</scope>
    <source>
        <strain evidence="3">F02</strain>
    </source>
</reference>
<evidence type="ECO:0000259" key="1">
    <source>
        <dbReference type="Pfam" id="PF00561"/>
    </source>
</evidence>
<comment type="caution">
    <text evidence="2">The sequence shown here is derived from an EMBL/GenBank/DDBJ whole genome shotgun (WGS) entry which is preliminary data.</text>
</comment>
<organism evidence="2 3">
    <name type="scientific">Kineobactrum sediminis</name>
    <dbReference type="NCBI Taxonomy" id="1905677"/>
    <lineage>
        <taxon>Bacteria</taxon>
        <taxon>Pseudomonadati</taxon>
        <taxon>Pseudomonadota</taxon>
        <taxon>Gammaproteobacteria</taxon>
        <taxon>Cellvibrionales</taxon>
        <taxon>Halieaceae</taxon>
        <taxon>Kineobactrum</taxon>
    </lineage>
</organism>
<proteinExistence type="predicted"/>
<dbReference type="Gene3D" id="3.40.50.1820">
    <property type="entry name" value="alpha/beta hydrolase"/>
    <property type="match status" value="1"/>
</dbReference>
<dbReference type="AlphaFoldDB" id="A0A2N5XZM8"/>